<gene>
    <name evidence="2" type="ORF">FZD51_06510</name>
</gene>
<name>A0A5D4RKB8_9BACI</name>
<evidence type="ECO:0000313" key="3">
    <source>
        <dbReference type="Proteomes" id="UP000322139"/>
    </source>
</evidence>
<dbReference type="Pfam" id="PF08378">
    <property type="entry name" value="NERD"/>
    <property type="match status" value="1"/>
</dbReference>
<dbReference type="AlphaFoldDB" id="A0A5D4RKB8"/>
<organism evidence="2 3">
    <name type="scientific">Bacillus infantis</name>
    <dbReference type="NCBI Taxonomy" id="324767"/>
    <lineage>
        <taxon>Bacteria</taxon>
        <taxon>Bacillati</taxon>
        <taxon>Bacillota</taxon>
        <taxon>Bacilli</taxon>
        <taxon>Bacillales</taxon>
        <taxon>Bacillaceae</taxon>
        <taxon>Bacillus</taxon>
    </lineage>
</organism>
<dbReference type="Proteomes" id="UP000322139">
    <property type="component" value="Unassembled WGS sequence"/>
</dbReference>
<proteinExistence type="predicted"/>
<evidence type="ECO:0000259" key="1">
    <source>
        <dbReference type="PROSITE" id="PS50965"/>
    </source>
</evidence>
<reference evidence="2 3" key="1">
    <citation type="submission" date="2019-08" db="EMBL/GenBank/DDBJ databases">
        <title>Bacillus genomes from the desert of Cuatro Cienegas, Coahuila.</title>
        <authorList>
            <person name="Olmedo-Alvarez G."/>
        </authorList>
    </citation>
    <scope>NUCLEOTIDE SEQUENCE [LARGE SCALE GENOMIC DNA]</scope>
    <source>
        <strain evidence="2 3">CH446_14T</strain>
    </source>
</reference>
<evidence type="ECO:0000313" key="2">
    <source>
        <dbReference type="EMBL" id="TYS50198.1"/>
    </source>
</evidence>
<protein>
    <submittedName>
        <fullName evidence="2">NERD domain-containing protein</fullName>
    </submittedName>
</protein>
<dbReference type="PROSITE" id="PS50965">
    <property type="entry name" value="NERD"/>
    <property type="match status" value="1"/>
</dbReference>
<sequence>MIVKELRVPERILALEALLRRLEEGSPDWHRVKEDLAKRWAGYYGELSLDYYLLMLPEKEEYLVLHDLRLGLSGSFFQIDLLVLHAHFALILEVKNILGTLVFDKQFSQMIRTQDEKEEGFPDPIAQAEHHKKQLARWFEERSIPLPVEALVVISKPSTVLKANSPAISRMVIHSHRLLGKVEELSGRYQQSLMESRDLRKTSRLLIKHHTPEEIDILSRMRVSRENVKMGVHCGGCGHIPAIRVYGTWLCPKCGYKDKSAHIAALKDYFLLFGKEITNGEFREFAGVESVHTASNILSKSNLVVSGRGKGRKYSAPADWKNG</sequence>
<dbReference type="EMBL" id="VTER01000003">
    <property type="protein sequence ID" value="TYS50198.1"/>
    <property type="molecule type" value="Genomic_DNA"/>
</dbReference>
<dbReference type="RefSeq" id="WP_148974018.1">
    <property type="nucleotide sequence ID" value="NZ_JBNIKU010000009.1"/>
</dbReference>
<dbReference type="InterPro" id="IPR011528">
    <property type="entry name" value="NERD"/>
</dbReference>
<comment type="caution">
    <text evidence="2">The sequence shown here is derived from an EMBL/GenBank/DDBJ whole genome shotgun (WGS) entry which is preliminary data.</text>
</comment>
<accession>A0A5D4RKB8</accession>
<feature type="domain" description="NERD" evidence="1">
    <location>
        <begin position="41"/>
        <end position="158"/>
    </location>
</feature>